<keyword evidence="2" id="KW-1185">Reference proteome</keyword>
<accession>A0A2S2CRF5</accession>
<gene>
    <name evidence="1" type="ORF">DEW08_12885</name>
</gene>
<dbReference type="KEGG" id="azz:DEW08_12885"/>
<evidence type="ECO:0000313" key="1">
    <source>
        <dbReference type="EMBL" id="AWK87005.1"/>
    </source>
</evidence>
<organism evidence="1 2">
    <name type="scientific">Azospirillum thermophilum</name>
    <dbReference type="NCBI Taxonomy" id="2202148"/>
    <lineage>
        <taxon>Bacteria</taxon>
        <taxon>Pseudomonadati</taxon>
        <taxon>Pseudomonadota</taxon>
        <taxon>Alphaproteobacteria</taxon>
        <taxon>Rhodospirillales</taxon>
        <taxon>Azospirillaceae</taxon>
        <taxon>Azospirillum</taxon>
    </lineage>
</organism>
<dbReference type="Proteomes" id="UP000245629">
    <property type="component" value="Chromosome 2"/>
</dbReference>
<proteinExistence type="predicted"/>
<name>A0A2S2CRF5_9PROT</name>
<dbReference type="RefSeq" id="WP_109327692.1">
    <property type="nucleotide sequence ID" value="NZ_CP029353.1"/>
</dbReference>
<reference evidence="2" key="1">
    <citation type="submission" date="2018-05" db="EMBL/GenBank/DDBJ databases">
        <title>Azospirillum thermophila sp. nov., a novel isolated from hot spring.</title>
        <authorList>
            <person name="Zhao Z."/>
        </authorList>
    </citation>
    <scope>NUCLEOTIDE SEQUENCE [LARGE SCALE GENOMIC DNA]</scope>
    <source>
        <strain evidence="2">CFH 70021</strain>
    </source>
</reference>
<protein>
    <submittedName>
        <fullName evidence="1">Uncharacterized protein</fullName>
    </submittedName>
</protein>
<dbReference type="EMBL" id="CP029353">
    <property type="protein sequence ID" value="AWK87005.1"/>
    <property type="molecule type" value="Genomic_DNA"/>
</dbReference>
<dbReference type="AlphaFoldDB" id="A0A2S2CRF5"/>
<evidence type="ECO:0000313" key="2">
    <source>
        <dbReference type="Proteomes" id="UP000245629"/>
    </source>
</evidence>
<dbReference type="OrthoDB" id="9873168at2"/>
<sequence>MDPFTLSAVAAITAGALAVGNGAASAAGKDAYEKVKGLIAGRFAKVSPAVTLLEAQPQAEAARISLAASLEESQAQRDEAFRDAVGHLLEALLTLRDRPAAAPLFDFDRLQAAKRFEIRDVTALGTVIKARKAVFDDEVVISGIRQTGGSPEKY</sequence>